<keyword evidence="3" id="KW-1185">Reference proteome</keyword>
<feature type="region of interest" description="Disordered" evidence="1">
    <location>
        <begin position="319"/>
        <end position="367"/>
    </location>
</feature>
<dbReference type="Proteomes" id="UP001432146">
    <property type="component" value="Unassembled WGS sequence"/>
</dbReference>
<organism evidence="2 3">
    <name type="scientific">Tetragonisca angustula</name>
    <dbReference type="NCBI Taxonomy" id="166442"/>
    <lineage>
        <taxon>Eukaryota</taxon>
        <taxon>Metazoa</taxon>
        <taxon>Ecdysozoa</taxon>
        <taxon>Arthropoda</taxon>
        <taxon>Hexapoda</taxon>
        <taxon>Insecta</taxon>
        <taxon>Pterygota</taxon>
        <taxon>Neoptera</taxon>
        <taxon>Endopterygota</taxon>
        <taxon>Hymenoptera</taxon>
        <taxon>Apocrita</taxon>
        <taxon>Aculeata</taxon>
        <taxon>Apoidea</taxon>
        <taxon>Anthophila</taxon>
        <taxon>Apidae</taxon>
        <taxon>Tetragonisca</taxon>
    </lineage>
</organism>
<feature type="compositionally biased region" description="Polar residues" evidence="1">
    <location>
        <begin position="337"/>
        <end position="350"/>
    </location>
</feature>
<dbReference type="EMBL" id="JAWNGG020000056">
    <property type="protein sequence ID" value="KAK9304993.1"/>
    <property type="molecule type" value="Genomic_DNA"/>
</dbReference>
<evidence type="ECO:0000313" key="2">
    <source>
        <dbReference type="EMBL" id="KAK9304993.1"/>
    </source>
</evidence>
<feature type="compositionally biased region" description="Polar residues" evidence="1">
    <location>
        <begin position="481"/>
        <end position="502"/>
    </location>
</feature>
<feature type="compositionally biased region" description="Polar residues" evidence="1">
    <location>
        <begin position="519"/>
        <end position="535"/>
    </location>
</feature>
<evidence type="ECO:0000313" key="3">
    <source>
        <dbReference type="Proteomes" id="UP001432146"/>
    </source>
</evidence>
<gene>
    <name evidence="2" type="ORF">QLX08_003725</name>
</gene>
<evidence type="ECO:0000256" key="1">
    <source>
        <dbReference type="SAM" id="MobiDB-lite"/>
    </source>
</evidence>
<feature type="compositionally biased region" description="Basic residues" evidence="1">
    <location>
        <begin position="357"/>
        <end position="367"/>
    </location>
</feature>
<feature type="region of interest" description="Disordered" evidence="1">
    <location>
        <begin position="429"/>
        <end position="535"/>
    </location>
</feature>
<accession>A0AAW1A863</accession>
<dbReference type="AlphaFoldDB" id="A0AAW1A863"/>
<name>A0AAW1A863_9HYME</name>
<sequence length="621" mass="72103">MNVSNMLKNVVNDGKNSKKKKSSINEEKDRLKKQINQLKSIILQIEWSLGISKFKNRKCIIPPSSTSNLKTDDIQDINLQLESELYRYSGFYCVKFTKQEYIFNFSCSNKYDKDNIFAIQIFNDQNKGVLGKWVMPMAIDLKDMISDFSIHKLKNIPCLLKICKQHIDSYFIRHKQYTTLMHSISNIKNCKLQTNLGYTQINLELLGVYNKNTDSYMTIIIYLLYKINEARPYKIEVDSVIEEELDKKTKKHLRSSLACFKQFDLHAAFEKILNKGEFTWTKEDNEESLLDINPSDNSDQEGFLDSFTLPQKRSIRLEKKKQQMRKRKKTSGKENLINISNESDKNSISSENEEQKSRKKRKITKKGKFINISSKTHKKSFENKELKLKKKWKILGGKKFINSLDTNKTDKNSIVPQNKELELKNIKQSTRQQNVSVTKSIPNISNPKQKKVKQTKFINKSDGTDKNSVSPQNKELELKNIKQSTRQQNVSSIKSTPNISNSKQKKLKQTKLKFETSHSELQNSSNTVSSDATVSKNKQINKINKPFTSTPIRRSKYHPPNFDASTNTDISNITISNNNVEPTKSMRNKMKRRIKYSAETTLRKSKRVTAINRSKQFKYSI</sequence>
<comment type="caution">
    <text evidence="2">The sequence shown here is derived from an EMBL/GenBank/DDBJ whole genome shotgun (WGS) entry which is preliminary data.</text>
</comment>
<feature type="compositionally biased region" description="Polar residues" evidence="1">
    <location>
        <begin position="429"/>
        <end position="447"/>
    </location>
</feature>
<proteinExistence type="predicted"/>
<reference evidence="2 3" key="1">
    <citation type="submission" date="2024-05" db="EMBL/GenBank/DDBJ databases">
        <title>The nuclear and mitochondrial genome assemblies of Tetragonisca angustula (Apidae: Meliponini), a tiny yet remarkable pollinator in the Neotropics.</title>
        <authorList>
            <person name="Ferrari R."/>
            <person name="Ricardo P.C."/>
            <person name="Dias F.C."/>
            <person name="Araujo N.S."/>
            <person name="Soares D.O."/>
            <person name="Zhou Q.-S."/>
            <person name="Zhu C.-D."/>
            <person name="Coutinho L."/>
            <person name="Airas M.C."/>
            <person name="Batista T.M."/>
        </authorList>
    </citation>
    <scope>NUCLEOTIDE SEQUENCE [LARGE SCALE GENOMIC DNA]</scope>
    <source>
        <strain evidence="2">ASF017062</strain>
        <tissue evidence="2">Abdomen</tissue>
    </source>
</reference>
<protein>
    <submittedName>
        <fullName evidence="2">Uncharacterized protein</fullName>
    </submittedName>
</protein>